<proteinExistence type="predicted"/>
<dbReference type="Proteomes" id="UP000823775">
    <property type="component" value="Unassembled WGS sequence"/>
</dbReference>
<reference evidence="1 2" key="1">
    <citation type="journal article" date="2021" name="BMC Genomics">
        <title>Datura genome reveals duplications of psychoactive alkaloid biosynthetic genes and high mutation rate following tissue culture.</title>
        <authorList>
            <person name="Rajewski A."/>
            <person name="Carter-House D."/>
            <person name="Stajich J."/>
            <person name="Litt A."/>
        </authorList>
    </citation>
    <scope>NUCLEOTIDE SEQUENCE [LARGE SCALE GENOMIC DNA]</scope>
    <source>
        <strain evidence="1">AR-01</strain>
    </source>
</reference>
<evidence type="ECO:0000313" key="2">
    <source>
        <dbReference type="Proteomes" id="UP000823775"/>
    </source>
</evidence>
<feature type="non-terminal residue" evidence="1">
    <location>
        <position position="96"/>
    </location>
</feature>
<keyword evidence="2" id="KW-1185">Reference proteome</keyword>
<comment type="caution">
    <text evidence="1">The sequence shown here is derived from an EMBL/GenBank/DDBJ whole genome shotgun (WGS) entry which is preliminary data.</text>
</comment>
<gene>
    <name evidence="1" type="ORF">HAX54_014428</name>
</gene>
<organism evidence="1 2">
    <name type="scientific">Datura stramonium</name>
    <name type="common">Jimsonweed</name>
    <name type="synonym">Common thornapple</name>
    <dbReference type="NCBI Taxonomy" id="4076"/>
    <lineage>
        <taxon>Eukaryota</taxon>
        <taxon>Viridiplantae</taxon>
        <taxon>Streptophyta</taxon>
        <taxon>Embryophyta</taxon>
        <taxon>Tracheophyta</taxon>
        <taxon>Spermatophyta</taxon>
        <taxon>Magnoliopsida</taxon>
        <taxon>eudicotyledons</taxon>
        <taxon>Gunneridae</taxon>
        <taxon>Pentapetalae</taxon>
        <taxon>asterids</taxon>
        <taxon>lamiids</taxon>
        <taxon>Solanales</taxon>
        <taxon>Solanaceae</taxon>
        <taxon>Solanoideae</taxon>
        <taxon>Datureae</taxon>
        <taxon>Datura</taxon>
    </lineage>
</organism>
<sequence>MKCSLAGVVDIEVSSVLAHFSPSLYGATMELIADLDILRLSTDSLPPATVNGSVMSAVFWFSIAANVKSIGFLIDFESDVENACSLMLLFQILNIR</sequence>
<evidence type="ECO:0000313" key="1">
    <source>
        <dbReference type="EMBL" id="MCE5166066.1"/>
    </source>
</evidence>
<name>A0ABS8Y3L5_DATST</name>
<accession>A0ABS8Y3L5</accession>
<protein>
    <submittedName>
        <fullName evidence="1">Uncharacterized protein</fullName>
    </submittedName>
</protein>
<dbReference type="EMBL" id="JACEIK010018990">
    <property type="protein sequence ID" value="MCE5166066.1"/>
    <property type="molecule type" value="Genomic_DNA"/>
</dbReference>